<accession>A0A9D3M6H1</accession>
<dbReference type="EMBL" id="JAFIRN010000009">
    <property type="protein sequence ID" value="KAG5841675.1"/>
    <property type="molecule type" value="Genomic_DNA"/>
</dbReference>
<reference evidence="1" key="1">
    <citation type="submission" date="2021-01" db="EMBL/GenBank/DDBJ databases">
        <title>A chromosome-scale assembly of European eel, Anguilla anguilla.</title>
        <authorList>
            <person name="Henkel C."/>
            <person name="Jong-Raadsen S.A."/>
            <person name="Dufour S."/>
            <person name="Weltzien F.-A."/>
            <person name="Palstra A.P."/>
            <person name="Pelster B."/>
            <person name="Spaink H.P."/>
            <person name="Van Den Thillart G.E."/>
            <person name="Jansen H."/>
            <person name="Zahm M."/>
            <person name="Klopp C."/>
            <person name="Cedric C."/>
            <person name="Louis A."/>
            <person name="Berthelot C."/>
            <person name="Parey E."/>
            <person name="Roest Crollius H."/>
            <person name="Montfort J."/>
            <person name="Robinson-Rechavi M."/>
            <person name="Bucao C."/>
            <person name="Bouchez O."/>
            <person name="Gislard M."/>
            <person name="Lluch J."/>
            <person name="Milhes M."/>
            <person name="Lampietro C."/>
            <person name="Lopez Roques C."/>
            <person name="Donnadieu C."/>
            <person name="Braasch I."/>
            <person name="Desvignes T."/>
            <person name="Postlethwait J."/>
            <person name="Bobe J."/>
            <person name="Guiguen Y."/>
            <person name="Dirks R."/>
        </authorList>
    </citation>
    <scope>NUCLEOTIDE SEQUENCE</scope>
    <source>
        <strain evidence="1">Tag_6206</strain>
        <tissue evidence="1">Liver</tissue>
    </source>
</reference>
<dbReference type="AlphaFoldDB" id="A0A9D3M6H1"/>
<proteinExistence type="predicted"/>
<sequence length="104" mass="12102">MMSEKRYDPNDKTFKYVKRIDDIDLDDDLSILWAELPCGHAVSPESLTMYCKIKLGKGKTTFRCPAFKDGNTCDAELPYHVVRKFALLTPEEQCHFEQVLEIWL</sequence>
<keyword evidence="2" id="KW-1185">Reference proteome</keyword>
<comment type="caution">
    <text evidence="1">The sequence shown here is derived from an EMBL/GenBank/DDBJ whole genome shotgun (WGS) entry which is preliminary data.</text>
</comment>
<gene>
    <name evidence="1" type="ORF">ANANG_G00169190</name>
</gene>
<name>A0A9D3M6H1_ANGAN</name>
<organism evidence="1 2">
    <name type="scientific">Anguilla anguilla</name>
    <name type="common">European freshwater eel</name>
    <name type="synonym">Muraena anguilla</name>
    <dbReference type="NCBI Taxonomy" id="7936"/>
    <lineage>
        <taxon>Eukaryota</taxon>
        <taxon>Metazoa</taxon>
        <taxon>Chordata</taxon>
        <taxon>Craniata</taxon>
        <taxon>Vertebrata</taxon>
        <taxon>Euteleostomi</taxon>
        <taxon>Actinopterygii</taxon>
        <taxon>Neopterygii</taxon>
        <taxon>Teleostei</taxon>
        <taxon>Anguilliformes</taxon>
        <taxon>Anguillidae</taxon>
        <taxon>Anguilla</taxon>
    </lineage>
</organism>
<dbReference type="Proteomes" id="UP001044222">
    <property type="component" value="Chromosome 9"/>
</dbReference>
<evidence type="ECO:0000313" key="2">
    <source>
        <dbReference type="Proteomes" id="UP001044222"/>
    </source>
</evidence>
<protein>
    <submittedName>
        <fullName evidence="1">Uncharacterized protein</fullName>
    </submittedName>
</protein>
<evidence type="ECO:0000313" key="1">
    <source>
        <dbReference type="EMBL" id="KAG5841675.1"/>
    </source>
</evidence>
<feature type="non-terminal residue" evidence="1">
    <location>
        <position position="104"/>
    </location>
</feature>